<evidence type="ECO:0000313" key="1">
    <source>
        <dbReference type="EMBL" id="KAF2894248.1"/>
    </source>
</evidence>
<dbReference type="AlphaFoldDB" id="A0A8K0CV40"/>
<comment type="caution">
    <text evidence="1">The sequence shown here is derived from an EMBL/GenBank/DDBJ whole genome shotgun (WGS) entry which is preliminary data.</text>
</comment>
<reference evidence="1" key="1">
    <citation type="submission" date="2019-08" db="EMBL/GenBank/DDBJ databases">
        <title>The genome of the North American firefly Photinus pyralis.</title>
        <authorList>
            <consortium name="Photinus pyralis genome working group"/>
            <person name="Fallon T.R."/>
            <person name="Sander Lower S.E."/>
            <person name="Weng J.-K."/>
        </authorList>
    </citation>
    <scope>NUCLEOTIDE SEQUENCE</scope>
    <source>
        <strain evidence="1">TRF0915ILg1</strain>
        <tissue evidence="1">Whole body</tissue>
    </source>
</reference>
<dbReference type="Proteomes" id="UP000801492">
    <property type="component" value="Unassembled WGS sequence"/>
</dbReference>
<organism evidence="1 2">
    <name type="scientific">Ignelater luminosus</name>
    <name type="common">Cucubano</name>
    <name type="synonym">Pyrophorus luminosus</name>
    <dbReference type="NCBI Taxonomy" id="2038154"/>
    <lineage>
        <taxon>Eukaryota</taxon>
        <taxon>Metazoa</taxon>
        <taxon>Ecdysozoa</taxon>
        <taxon>Arthropoda</taxon>
        <taxon>Hexapoda</taxon>
        <taxon>Insecta</taxon>
        <taxon>Pterygota</taxon>
        <taxon>Neoptera</taxon>
        <taxon>Endopterygota</taxon>
        <taxon>Coleoptera</taxon>
        <taxon>Polyphaga</taxon>
        <taxon>Elateriformia</taxon>
        <taxon>Elateroidea</taxon>
        <taxon>Elateridae</taxon>
        <taxon>Agrypninae</taxon>
        <taxon>Pyrophorini</taxon>
        <taxon>Ignelater</taxon>
    </lineage>
</organism>
<keyword evidence="2" id="KW-1185">Reference proteome</keyword>
<accession>A0A8K0CV40</accession>
<proteinExistence type="predicted"/>
<gene>
    <name evidence="1" type="ORF">ILUMI_11924</name>
</gene>
<evidence type="ECO:0000313" key="2">
    <source>
        <dbReference type="Proteomes" id="UP000801492"/>
    </source>
</evidence>
<sequence length="135" mass="15141">MMRCARRMFLASPDPFTTTVFVSRTNLTVHIYRCLFRVKSVNRKRSPAATLRSLQTDSSVAGECDFSRPMVFPTNKSITAVYGQPLTLTMEFCANPAYNKVFWIAKDKVFRPGESGNGIIAYGITVSSCKWTPLV</sequence>
<dbReference type="EMBL" id="VTPC01007190">
    <property type="protein sequence ID" value="KAF2894248.1"/>
    <property type="molecule type" value="Genomic_DNA"/>
</dbReference>
<protein>
    <submittedName>
        <fullName evidence="1">Uncharacterized protein</fullName>
    </submittedName>
</protein>
<name>A0A8K0CV40_IGNLU</name>
<dbReference type="OrthoDB" id="9442762at2759"/>